<dbReference type="RefSeq" id="XP_040782216.1">
    <property type="nucleotide sequence ID" value="XM_040920113.1"/>
</dbReference>
<dbReference type="EMBL" id="MU032344">
    <property type="protein sequence ID" value="KAF3771255.1"/>
    <property type="molecule type" value="Genomic_DNA"/>
</dbReference>
<reference evidence="1" key="1">
    <citation type="journal article" date="2020" name="Phytopathology">
        <title>Genome sequence of the chestnut blight fungus Cryphonectria parasitica EP155: A fundamental resource for an archetypical invasive plant pathogen.</title>
        <authorList>
            <person name="Crouch J.A."/>
            <person name="Dawe A."/>
            <person name="Aerts A."/>
            <person name="Barry K."/>
            <person name="Churchill A.C.L."/>
            <person name="Grimwood J."/>
            <person name="Hillman B."/>
            <person name="Milgroom M.G."/>
            <person name="Pangilinan J."/>
            <person name="Smith M."/>
            <person name="Salamov A."/>
            <person name="Schmutz J."/>
            <person name="Yadav J."/>
            <person name="Grigoriev I.V."/>
            <person name="Nuss D."/>
        </authorList>
    </citation>
    <scope>NUCLEOTIDE SEQUENCE</scope>
    <source>
        <strain evidence="1">EP155</strain>
    </source>
</reference>
<keyword evidence="2" id="KW-1185">Reference proteome</keyword>
<evidence type="ECO:0000313" key="1">
    <source>
        <dbReference type="EMBL" id="KAF3771255.1"/>
    </source>
</evidence>
<dbReference type="GeneID" id="63837242"/>
<dbReference type="Proteomes" id="UP000803844">
    <property type="component" value="Unassembled WGS sequence"/>
</dbReference>
<name>A0A9P4YFC1_CRYP1</name>
<organism evidence="1 2">
    <name type="scientific">Cryphonectria parasitica (strain ATCC 38755 / EP155)</name>
    <dbReference type="NCBI Taxonomy" id="660469"/>
    <lineage>
        <taxon>Eukaryota</taxon>
        <taxon>Fungi</taxon>
        <taxon>Dikarya</taxon>
        <taxon>Ascomycota</taxon>
        <taxon>Pezizomycotina</taxon>
        <taxon>Sordariomycetes</taxon>
        <taxon>Sordariomycetidae</taxon>
        <taxon>Diaporthales</taxon>
        <taxon>Cryphonectriaceae</taxon>
        <taxon>Cryphonectria-Endothia species complex</taxon>
        <taxon>Cryphonectria</taxon>
    </lineage>
</organism>
<sequence>MDRFHHSDALLPLTCCYGTHVPVDRCSKHGSRDLGNLGRFSKTDKLLLGVLPAGLCTVIMRLPDRTLDDSEHSKIFQNLWSRGVRMNRLQNMGFDRGSVYQIKIQKHGSGPGTHKPVTCQTHQCNLQQGHHRVLWTIEVLAAAEQAYCPGFVTCQLPEQSREAPRAWFTQPQVTPKYGNTLARLEILRRDALGLFAWDLIIEEEEEKGRLSLWIPRARKREPLQLDTEISEIGKRELQYSSMRRRSSRGE</sequence>
<accession>A0A9P4YFC1</accession>
<comment type="caution">
    <text evidence="1">The sequence shown here is derived from an EMBL/GenBank/DDBJ whole genome shotgun (WGS) entry which is preliminary data.</text>
</comment>
<dbReference type="AlphaFoldDB" id="A0A9P4YFC1"/>
<evidence type="ECO:0000313" key="2">
    <source>
        <dbReference type="Proteomes" id="UP000803844"/>
    </source>
</evidence>
<proteinExistence type="predicted"/>
<gene>
    <name evidence="1" type="ORF">M406DRAFT_326643</name>
</gene>
<protein>
    <submittedName>
        <fullName evidence="1">Uncharacterized protein</fullName>
    </submittedName>
</protein>